<keyword evidence="2" id="KW-1185">Reference proteome</keyword>
<proteinExistence type="predicted"/>
<organism evidence="1 2">
    <name type="scientific">Trifolium medium</name>
    <dbReference type="NCBI Taxonomy" id="97028"/>
    <lineage>
        <taxon>Eukaryota</taxon>
        <taxon>Viridiplantae</taxon>
        <taxon>Streptophyta</taxon>
        <taxon>Embryophyta</taxon>
        <taxon>Tracheophyta</taxon>
        <taxon>Spermatophyta</taxon>
        <taxon>Magnoliopsida</taxon>
        <taxon>eudicotyledons</taxon>
        <taxon>Gunneridae</taxon>
        <taxon>Pentapetalae</taxon>
        <taxon>rosids</taxon>
        <taxon>fabids</taxon>
        <taxon>Fabales</taxon>
        <taxon>Fabaceae</taxon>
        <taxon>Papilionoideae</taxon>
        <taxon>50 kb inversion clade</taxon>
        <taxon>NPAAA clade</taxon>
        <taxon>Hologalegina</taxon>
        <taxon>IRL clade</taxon>
        <taxon>Trifolieae</taxon>
        <taxon>Trifolium</taxon>
    </lineage>
</organism>
<accession>A0A392W6F4</accession>
<name>A0A392W6F4_9FABA</name>
<dbReference type="AlphaFoldDB" id="A0A392W6F4"/>
<feature type="non-terminal residue" evidence="1">
    <location>
        <position position="29"/>
    </location>
</feature>
<evidence type="ECO:0000313" key="2">
    <source>
        <dbReference type="Proteomes" id="UP000265520"/>
    </source>
</evidence>
<sequence>MPGVIDSGSASFLVVPAPGLVAPKLGATG</sequence>
<evidence type="ECO:0000313" key="1">
    <source>
        <dbReference type="EMBL" id="MCI95292.1"/>
    </source>
</evidence>
<protein>
    <submittedName>
        <fullName evidence="1">Uncharacterized protein</fullName>
    </submittedName>
</protein>
<reference evidence="1 2" key="1">
    <citation type="journal article" date="2018" name="Front. Plant Sci.">
        <title>Red Clover (Trifolium pratense) and Zigzag Clover (T. medium) - A Picture of Genomic Similarities and Differences.</title>
        <authorList>
            <person name="Dluhosova J."/>
            <person name="Istvanek J."/>
            <person name="Nedelnik J."/>
            <person name="Repkova J."/>
        </authorList>
    </citation>
    <scope>NUCLEOTIDE SEQUENCE [LARGE SCALE GENOMIC DNA]</scope>
    <source>
        <strain evidence="2">cv. 10/8</strain>
        <tissue evidence="1">Leaf</tissue>
    </source>
</reference>
<comment type="caution">
    <text evidence="1">The sequence shown here is derived from an EMBL/GenBank/DDBJ whole genome shotgun (WGS) entry which is preliminary data.</text>
</comment>
<dbReference type="EMBL" id="LXQA011382492">
    <property type="protein sequence ID" value="MCI95292.1"/>
    <property type="molecule type" value="Genomic_DNA"/>
</dbReference>
<dbReference type="Proteomes" id="UP000265520">
    <property type="component" value="Unassembled WGS sequence"/>
</dbReference>